<accession>A0ABR1SS08</accession>
<sequence>MPENSPIRHRHILAMFFLVHGVLAVALIWGRLGADGTLDRLQEASNDRHYQLPQTTSPLPQAYTGLYSVDRTLRTVIILFWGAIDGLSPATTTAALYFAGQMFPIASSIFLDGLRVGNGAGMVKTALWYELIGLLAIGCVGPMWGYMHVRSSATFAPANTLEALQGASLLASPRKAILLLPALVVTFLGPLVVMGLPSVIYAQRAIIIWNLFPVILVPLVRGGQLLWDALSPTPLTADLALAKRQHQQAHLLAVRWLGTASLLIGFATHFAIGALSVSALLFPFMFAESYAHDLHPFRLFLPHFP</sequence>
<dbReference type="EMBL" id="JAQQWI010000003">
    <property type="protein sequence ID" value="KAK8037110.1"/>
    <property type="molecule type" value="Genomic_DNA"/>
</dbReference>
<keyword evidence="1" id="KW-0472">Membrane</keyword>
<feature type="transmembrane region" description="Helical" evidence="1">
    <location>
        <begin position="208"/>
        <end position="227"/>
    </location>
</feature>
<keyword evidence="1" id="KW-1133">Transmembrane helix</keyword>
<feature type="transmembrane region" description="Helical" evidence="1">
    <location>
        <begin position="12"/>
        <end position="32"/>
    </location>
</feature>
<evidence type="ECO:0000256" key="1">
    <source>
        <dbReference type="SAM" id="Phobius"/>
    </source>
</evidence>
<feature type="transmembrane region" description="Helical" evidence="1">
    <location>
        <begin position="260"/>
        <end position="282"/>
    </location>
</feature>
<feature type="transmembrane region" description="Helical" evidence="1">
    <location>
        <begin position="126"/>
        <end position="147"/>
    </location>
</feature>
<comment type="caution">
    <text evidence="2">The sequence shown here is derived from an EMBL/GenBank/DDBJ whole genome shotgun (WGS) entry which is preliminary data.</text>
</comment>
<reference evidence="2 3" key="1">
    <citation type="submission" date="2023-01" db="EMBL/GenBank/DDBJ databases">
        <title>Analysis of 21 Apiospora genomes using comparative genomics revels a genus with tremendous synthesis potential of carbohydrate active enzymes and secondary metabolites.</title>
        <authorList>
            <person name="Sorensen T."/>
        </authorList>
    </citation>
    <scope>NUCLEOTIDE SEQUENCE [LARGE SCALE GENOMIC DNA]</scope>
    <source>
        <strain evidence="2 3">CBS 20057</strain>
    </source>
</reference>
<keyword evidence="3" id="KW-1185">Reference proteome</keyword>
<keyword evidence="1" id="KW-0812">Transmembrane</keyword>
<name>A0ABR1SS08_9PEZI</name>
<dbReference type="Proteomes" id="UP001396898">
    <property type="component" value="Unassembled WGS sequence"/>
</dbReference>
<protein>
    <submittedName>
        <fullName evidence="2">Uncharacterized protein</fullName>
    </submittedName>
</protein>
<proteinExistence type="predicted"/>
<gene>
    <name evidence="2" type="ORF">PG991_001424</name>
</gene>
<organism evidence="2 3">
    <name type="scientific">Apiospora marii</name>
    <dbReference type="NCBI Taxonomy" id="335849"/>
    <lineage>
        <taxon>Eukaryota</taxon>
        <taxon>Fungi</taxon>
        <taxon>Dikarya</taxon>
        <taxon>Ascomycota</taxon>
        <taxon>Pezizomycotina</taxon>
        <taxon>Sordariomycetes</taxon>
        <taxon>Xylariomycetidae</taxon>
        <taxon>Amphisphaeriales</taxon>
        <taxon>Apiosporaceae</taxon>
        <taxon>Apiospora</taxon>
    </lineage>
</organism>
<evidence type="ECO:0000313" key="3">
    <source>
        <dbReference type="Proteomes" id="UP001396898"/>
    </source>
</evidence>
<feature type="transmembrane region" description="Helical" evidence="1">
    <location>
        <begin position="176"/>
        <end position="196"/>
    </location>
</feature>
<evidence type="ECO:0000313" key="2">
    <source>
        <dbReference type="EMBL" id="KAK8037110.1"/>
    </source>
</evidence>